<reference evidence="6" key="1">
    <citation type="submission" date="2015-06" db="UniProtKB">
        <authorList>
            <consortium name="EnsemblPlants"/>
        </authorList>
    </citation>
    <scope>IDENTIFICATION</scope>
</reference>
<dbReference type="SUPFAM" id="SSF46785">
    <property type="entry name" value="Winged helix' DNA-binding domain"/>
    <property type="match status" value="1"/>
</dbReference>
<feature type="domain" description="O-methyltransferase dimerisation" evidence="5">
    <location>
        <begin position="21"/>
        <end position="125"/>
    </location>
</feature>
<sequence length="462" mass="50003">MALTVKSTDDHALLNAEHELWATTFSYIKSMALKSALDLRLADAIHHHGGAATLPQIAARVTVHPSKIPCLRRLMRTLTVSGVFSVVQQQDVVVPAASVSNGTCNGGVAAEPLYALTPVSRLLVGSRNLVSIITMLLSPNFVTSFLGIGAWFEHSLPDPCLFTQAHGEALWTMADRDATFDALINDAMVSDSSFIMDIAIRECGEVFQGIGSLMDVGGGLGAAAQAISGAFPSLECTVMDLDHVVAKAPAGTDVNYVVGDMFESVPPADAVFLKPAALWRLSLDLDVRSGGQPSAPHACRSQARIWRDRRHLLCFLCASSDASVESWAMCGTSVCGPVSSQIRSDLASGPWCPHDSLLDVDDAWVLHDWGHEDCVKILKNCKKSIPPREKGGKVIIIDIVIGAGPSHVKHRELQSMFDLYMMIVDGIERDEQEWEKIFLEAGFSGYKVIHVLGFRSIIEVYP</sequence>
<dbReference type="Gene3D" id="3.40.50.150">
    <property type="entry name" value="Vaccinia Virus protein VP39"/>
    <property type="match status" value="1"/>
</dbReference>
<dbReference type="SUPFAM" id="SSF53335">
    <property type="entry name" value="S-adenosyl-L-methionine-dependent methyltransferases"/>
    <property type="match status" value="2"/>
</dbReference>
<dbReference type="PROSITE" id="PS51683">
    <property type="entry name" value="SAM_OMT_II"/>
    <property type="match status" value="1"/>
</dbReference>
<protein>
    <submittedName>
        <fullName evidence="6">O-methyltransferase ZRP4</fullName>
    </submittedName>
</protein>
<dbReference type="GO" id="GO:0008171">
    <property type="term" value="F:O-methyltransferase activity"/>
    <property type="evidence" value="ECO:0007669"/>
    <property type="project" value="InterPro"/>
</dbReference>
<dbReference type="InterPro" id="IPR016461">
    <property type="entry name" value="COMT-like"/>
</dbReference>
<dbReference type="Gene3D" id="1.10.10.10">
    <property type="entry name" value="Winged helix-like DNA-binding domain superfamily/Winged helix DNA-binding domain"/>
    <property type="match status" value="1"/>
</dbReference>
<dbReference type="InterPro" id="IPR036390">
    <property type="entry name" value="WH_DNA-bd_sf"/>
</dbReference>
<dbReference type="InterPro" id="IPR012967">
    <property type="entry name" value="COMT_dimerisation"/>
</dbReference>
<evidence type="ECO:0000259" key="5">
    <source>
        <dbReference type="Pfam" id="PF08100"/>
    </source>
</evidence>
<dbReference type="FunFam" id="1.10.10.10:FF:000292">
    <property type="entry name" value="O-methyltransferase ZRP4"/>
    <property type="match status" value="1"/>
</dbReference>
<keyword evidence="3" id="KW-0949">S-adenosyl-L-methionine</keyword>
<evidence type="ECO:0000256" key="1">
    <source>
        <dbReference type="ARBA" id="ARBA00022603"/>
    </source>
</evidence>
<proteinExistence type="predicted"/>
<keyword evidence="1" id="KW-0489">Methyltransferase</keyword>
<keyword evidence="2" id="KW-0808">Transferase</keyword>
<accession>M8B4M3</accession>
<dbReference type="Pfam" id="PF08100">
    <property type="entry name" value="Dimerisation"/>
    <property type="match status" value="1"/>
</dbReference>
<feature type="domain" description="O-methyltransferase C-terminal" evidence="4">
    <location>
        <begin position="363"/>
        <end position="444"/>
    </location>
</feature>
<dbReference type="InterPro" id="IPR029063">
    <property type="entry name" value="SAM-dependent_MTases_sf"/>
</dbReference>
<name>M8B4M3_AEGTA</name>
<dbReference type="GO" id="GO:0032259">
    <property type="term" value="P:methylation"/>
    <property type="evidence" value="ECO:0007669"/>
    <property type="project" value="UniProtKB-KW"/>
</dbReference>
<dbReference type="Pfam" id="PF00891">
    <property type="entry name" value="Methyltransf_2"/>
    <property type="match status" value="2"/>
</dbReference>
<dbReference type="AlphaFoldDB" id="M8B4M3"/>
<dbReference type="EnsemblPlants" id="EMT08560">
    <property type="protein sequence ID" value="EMT08560"/>
    <property type="gene ID" value="F775_06492"/>
</dbReference>
<evidence type="ECO:0000256" key="2">
    <source>
        <dbReference type="ARBA" id="ARBA00022679"/>
    </source>
</evidence>
<organism evidence="6">
    <name type="scientific">Aegilops tauschii</name>
    <name type="common">Tausch's goatgrass</name>
    <name type="synonym">Aegilops squarrosa</name>
    <dbReference type="NCBI Taxonomy" id="37682"/>
    <lineage>
        <taxon>Eukaryota</taxon>
        <taxon>Viridiplantae</taxon>
        <taxon>Streptophyta</taxon>
        <taxon>Embryophyta</taxon>
        <taxon>Tracheophyta</taxon>
        <taxon>Spermatophyta</taxon>
        <taxon>Magnoliopsida</taxon>
        <taxon>Liliopsida</taxon>
        <taxon>Poales</taxon>
        <taxon>Poaceae</taxon>
        <taxon>BOP clade</taxon>
        <taxon>Pooideae</taxon>
        <taxon>Triticodae</taxon>
        <taxon>Triticeae</taxon>
        <taxon>Triticinae</taxon>
        <taxon>Aegilops</taxon>
    </lineage>
</organism>
<dbReference type="InterPro" id="IPR036388">
    <property type="entry name" value="WH-like_DNA-bd_sf"/>
</dbReference>
<evidence type="ECO:0000259" key="4">
    <source>
        <dbReference type="Pfam" id="PF00891"/>
    </source>
</evidence>
<dbReference type="PANTHER" id="PTHR11746">
    <property type="entry name" value="O-METHYLTRANSFERASE"/>
    <property type="match status" value="1"/>
</dbReference>
<evidence type="ECO:0000313" key="6">
    <source>
        <dbReference type="EnsemblPlants" id="EMT08560"/>
    </source>
</evidence>
<feature type="domain" description="O-methyltransferase C-terminal" evidence="4">
    <location>
        <begin position="148"/>
        <end position="274"/>
    </location>
</feature>
<dbReference type="InterPro" id="IPR001077">
    <property type="entry name" value="COMT_C"/>
</dbReference>
<dbReference type="GO" id="GO:0046983">
    <property type="term" value="F:protein dimerization activity"/>
    <property type="evidence" value="ECO:0007669"/>
    <property type="project" value="InterPro"/>
</dbReference>
<evidence type="ECO:0000256" key="3">
    <source>
        <dbReference type="ARBA" id="ARBA00022691"/>
    </source>
</evidence>